<dbReference type="EMBL" id="CP003360">
    <property type="protein sequence ID" value="AFM27581.1"/>
    <property type="molecule type" value="Genomic_DNA"/>
</dbReference>
<dbReference type="KEGG" id="dti:Desti_4967"/>
<feature type="domain" description="DUF4910" evidence="2">
    <location>
        <begin position="10"/>
        <end position="351"/>
    </location>
</feature>
<gene>
    <name evidence="3" type="ordered locus">Desti_4967</name>
</gene>
<dbReference type="SUPFAM" id="SSF53187">
    <property type="entry name" value="Zn-dependent exopeptidases"/>
    <property type="match status" value="1"/>
</dbReference>
<dbReference type="InterPro" id="IPR032589">
    <property type="entry name" value="DUF4910"/>
</dbReference>
<dbReference type="RefSeq" id="WP_014812686.1">
    <property type="nucleotide sequence ID" value="NC_018025.1"/>
</dbReference>
<dbReference type="InterPro" id="IPR032610">
    <property type="entry name" value="DUF2172"/>
</dbReference>
<protein>
    <recommendedName>
        <fullName evidence="5">DUF4910 domain-containing protein</fullName>
    </recommendedName>
</protein>
<accession>I4CDE0</accession>
<evidence type="ECO:0000313" key="4">
    <source>
        <dbReference type="Proteomes" id="UP000006055"/>
    </source>
</evidence>
<dbReference type="HOGENOM" id="CLU_052015_0_0_7"/>
<proteinExistence type="predicted"/>
<feature type="domain" description="DUF2172" evidence="1">
    <location>
        <begin position="60"/>
        <end position="153"/>
    </location>
</feature>
<reference evidence="4" key="1">
    <citation type="submission" date="2012-06" db="EMBL/GenBank/DDBJ databases">
        <title>Complete sequence of chromosome of Desulfomonile tiedjei DSM 6799.</title>
        <authorList>
            <person name="Lucas S."/>
            <person name="Copeland A."/>
            <person name="Lapidus A."/>
            <person name="Glavina del Rio T."/>
            <person name="Dalin E."/>
            <person name="Tice H."/>
            <person name="Bruce D."/>
            <person name="Goodwin L."/>
            <person name="Pitluck S."/>
            <person name="Peters L."/>
            <person name="Ovchinnikova G."/>
            <person name="Zeytun A."/>
            <person name="Lu M."/>
            <person name="Kyrpides N."/>
            <person name="Mavromatis K."/>
            <person name="Ivanova N."/>
            <person name="Brettin T."/>
            <person name="Detter J.C."/>
            <person name="Han C."/>
            <person name="Larimer F."/>
            <person name="Land M."/>
            <person name="Hauser L."/>
            <person name="Markowitz V."/>
            <person name="Cheng J.-F."/>
            <person name="Hugenholtz P."/>
            <person name="Woyke T."/>
            <person name="Wu D."/>
            <person name="Spring S."/>
            <person name="Schroeder M."/>
            <person name="Brambilla E."/>
            <person name="Klenk H.-P."/>
            <person name="Eisen J.A."/>
        </authorList>
    </citation>
    <scope>NUCLEOTIDE SEQUENCE [LARGE SCALE GENOMIC DNA]</scope>
    <source>
        <strain evidence="4">ATCC 49306 / DSM 6799 / DCB-1</strain>
    </source>
</reference>
<dbReference type="Gene3D" id="3.50.30.90">
    <property type="match status" value="1"/>
</dbReference>
<evidence type="ECO:0000259" key="2">
    <source>
        <dbReference type="Pfam" id="PF16254"/>
    </source>
</evidence>
<dbReference type="STRING" id="706587.Desti_4967"/>
<dbReference type="eggNOG" id="COG4310">
    <property type="taxonomic scope" value="Bacteria"/>
</dbReference>
<keyword evidence="4" id="KW-1185">Reference proteome</keyword>
<evidence type="ECO:0000313" key="3">
    <source>
        <dbReference type="EMBL" id="AFM27581.1"/>
    </source>
</evidence>
<sequence length="430" mass="50244">MDQPLDRMREFVRRFWKLNRTAVNEDSDRLVNDIRQKVDCNIIELPSGSECLTWLVPKRWHVREGYLARLNGTRIVDFQDNPLHLWTHSIPFKGTIKRQDLEGHLYHDAKNPQWVPYHYRNGYRYDAREWGFSLSHEVYKTLSEDEYIVRIDTDVDDEGSLKVIDYWLKGEQPDTIFVAAHTCHPGQATDGLTNVAVALELFHYLKSLDFRRNSYRLILGPEYFAAAAFLSRTPQSEIDVLRGGIFLDMFGSGEPFGFQFSYNGNSRLDRAVANVFSHHVRNHIRRPYRKFLGNDEMFYNGPGFLIPTVGIGCDLHAAYHFSKDDFDSVNWHQLTKGLELCKKIIEVLETDFIPVPQFRGPLYLSRFDLYIDPKVDRKGYDGLEHIQILMNGNRSCLDIAQELDINFFFVRSFCEKLLEKQLAERKPAEF</sequence>
<dbReference type="OrthoDB" id="9765654at2"/>
<dbReference type="Gene3D" id="3.40.630.10">
    <property type="entry name" value="Zn peptidases"/>
    <property type="match status" value="1"/>
</dbReference>
<dbReference type="Proteomes" id="UP000006055">
    <property type="component" value="Chromosome"/>
</dbReference>
<name>I4CDE0_DESTA</name>
<dbReference type="Pfam" id="PF16254">
    <property type="entry name" value="DUF4910"/>
    <property type="match status" value="1"/>
</dbReference>
<dbReference type="AlphaFoldDB" id="I4CDE0"/>
<evidence type="ECO:0008006" key="5">
    <source>
        <dbReference type="Google" id="ProtNLM"/>
    </source>
</evidence>
<organism evidence="3 4">
    <name type="scientific">Desulfomonile tiedjei (strain ATCC 49306 / DSM 6799 / DCB-1)</name>
    <dbReference type="NCBI Taxonomy" id="706587"/>
    <lineage>
        <taxon>Bacteria</taxon>
        <taxon>Pseudomonadati</taxon>
        <taxon>Thermodesulfobacteriota</taxon>
        <taxon>Desulfomonilia</taxon>
        <taxon>Desulfomonilales</taxon>
        <taxon>Desulfomonilaceae</taxon>
        <taxon>Desulfomonile</taxon>
    </lineage>
</organism>
<dbReference type="Pfam" id="PF09940">
    <property type="entry name" value="DUF2172"/>
    <property type="match status" value="1"/>
</dbReference>
<evidence type="ECO:0000259" key="1">
    <source>
        <dbReference type="Pfam" id="PF09940"/>
    </source>
</evidence>